<proteinExistence type="inferred from homology"/>
<evidence type="ECO:0000313" key="7">
    <source>
        <dbReference type="EMBL" id="GHO57422.1"/>
    </source>
</evidence>
<dbReference type="Gene3D" id="1.10.10.10">
    <property type="entry name" value="Winged helix-like DNA-binding domain superfamily/Winged helix DNA-binding domain"/>
    <property type="match status" value="1"/>
</dbReference>
<keyword evidence="3" id="KW-0731">Sigma factor</keyword>
<evidence type="ECO:0000259" key="6">
    <source>
        <dbReference type="Pfam" id="PF08281"/>
    </source>
</evidence>
<reference evidence="7 8" key="1">
    <citation type="journal article" date="2021" name="Int. J. Syst. Evol. Microbiol.">
        <title>Reticulibacter mediterranei gen. nov., sp. nov., within the new family Reticulibacteraceae fam. nov., and Ktedonospora formicarum gen. nov., sp. nov., Ktedonobacter robiniae sp. nov., Dictyobacter formicarum sp. nov. and Dictyobacter arantiisoli sp. nov., belonging to the class Ktedonobacteria.</title>
        <authorList>
            <person name="Yabe S."/>
            <person name="Zheng Y."/>
            <person name="Wang C.M."/>
            <person name="Sakai Y."/>
            <person name="Abe K."/>
            <person name="Yokota A."/>
            <person name="Donadio S."/>
            <person name="Cavaletti L."/>
            <person name="Monciardini P."/>
        </authorList>
    </citation>
    <scope>NUCLEOTIDE SEQUENCE [LARGE SCALE GENOMIC DNA]</scope>
    <source>
        <strain evidence="7 8">SOSP1-30</strain>
    </source>
</reference>
<dbReference type="InterPro" id="IPR014284">
    <property type="entry name" value="RNA_pol_sigma-70_dom"/>
</dbReference>
<dbReference type="InterPro" id="IPR013325">
    <property type="entry name" value="RNA_pol_sigma_r2"/>
</dbReference>
<dbReference type="EMBL" id="BNJG01000002">
    <property type="protein sequence ID" value="GHO57422.1"/>
    <property type="molecule type" value="Genomic_DNA"/>
</dbReference>
<keyword evidence="2" id="KW-0805">Transcription regulation</keyword>
<keyword evidence="8" id="KW-1185">Reference proteome</keyword>
<dbReference type="PANTHER" id="PTHR43133">
    <property type="entry name" value="RNA POLYMERASE ECF-TYPE SIGMA FACTO"/>
    <property type="match status" value="1"/>
</dbReference>
<dbReference type="PANTHER" id="PTHR43133:SF8">
    <property type="entry name" value="RNA POLYMERASE SIGMA FACTOR HI_1459-RELATED"/>
    <property type="match status" value="1"/>
</dbReference>
<evidence type="ECO:0000313" key="8">
    <source>
        <dbReference type="Proteomes" id="UP000654345"/>
    </source>
</evidence>
<evidence type="ECO:0000256" key="5">
    <source>
        <dbReference type="ARBA" id="ARBA00023163"/>
    </source>
</evidence>
<dbReference type="Proteomes" id="UP000654345">
    <property type="component" value="Unassembled WGS sequence"/>
</dbReference>
<dbReference type="NCBIfam" id="TIGR02937">
    <property type="entry name" value="sigma70-ECF"/>
    <property type="match status" value="1"/>
</dbReference>
<dbReference type="SUPFAM" id="SSF88659">
    <property type="entry name" value="Sigma3 and sigma4 domains of RNA polymerase sigma factors"/>
    <property type="match status" value="1"/>
</dbReference>
<evidence type="ECO:0000256" key="3">
    <source>
        <dbReference type="ARBA" id="ARBA00023082"/>
    </source>
</evidence>
<evidence type="ECO:0000256" key="1">
    <source>
        <dbReference type="ARBA" id="ARBA00010641"/>
    </source>
</evidence>
<dbReference type="Pfam" id="PF08281">
    <property type="entry name" value="Sigma70_r4_2"/>
    <property type="match status" value="1"/>
</dbReference>
<dbReference type="RefSeq" id="WP_201373833.1">
    <property type="nucleotide sequence ID" value="NZ_BNJG01000002.1"/>
</dbReference>
<dbReference type="InterPro" id="IPR036388">
    <property type="entry name" value="WH-like_DNA-bd_sf"/>
</dbReference>
<protein>
    <recommendedName>
        <fullName evidence="6">RNA polymerase sigma factor 70 region 4 type 2 domain-containing protein</fullName>
    </recommendedName>
</protein>
<name>A0ABQ3UXZ9_9CHLR</name>
<dbReference type="InterPro" id="IPR013249">
    <property type="entry name" value="RNA_pol_sigma70_r4_t2"/>
</dbReference>
<dbReference type="Gene3D" id="1.10.1740.10">
    <property type="match status" value="1"/>
</dbReference>
<keyword evidence="4" id="KW-0238">DNA-binding</keyword>
<sequence>MKQPADKSALALHAFLQENMEPLLGIIRSYVARAGLAKGETLQNIASEVLNEATLEALAHIDVFHTVRQPRAWFLGIAANVIKRRRASLFKQSQRELSFSSSLFAEEPGGESDFFDQLSNLTHPGPEQEVETRTQVAELLALALPEDRRVIRLAFLQDLDTSSLALALNVSPGSARVRLHRALNRLRSTWRARDQQGKERGHHA</sequence>
<organism evidence="7 8">
    <name type="scientific">Ktedonobacter robiniae</name>
    <dbReference type="NCBI Taxonomy" id="2778365"/>
    <lineage>
        <taxon>Bacteria</taxon>
        <taxon>Bacillati</taxon>
        <taxon>Chloroflexota</taxon>
        <taxon>Ktedonobacteria</taxon>
        <taxon>Ktedonobacterales</taxon>
        <taxon>Ktedonobacteraceae</taxon>
        <taxon>Ktedonobacter</taxon>
    </lineage>
</organism>
<dbReference type="InterPro" id="IPR039425">
    <property type="entry name" value="RNA_pol_sigma-70-like"/>
</dbReference>
<gene>
    <name evidence="7" type="ORF">KSB_58970</name>
</gene>
<evidence type="ECO:0000256" key="2">
    <source>
        <dbReference type="ARBA" id="ARBA00023015"/>
    </source>
</evidence>
<comment type="similarity">
    <text evidence="1">Belongs to the sigma-70 factor family. ECF subfamily.</text>
</comment>
<keyword evidence="5" id="KW-0804">Transcription</keyword>
<feature type="domain" description="RNA polymerase sigma factor 70 region 4 type 2" evidence="6">
    <location>
        <begin position="145"/>
        <end position="186"/>
    </location>
</feature>
<comment type="caution">
    <text evidence="7">The sequence shown here is derived from an EMBL/GenBank/DDBJ whole genome shotgun (WGS) entry which is preliminary data.</text>
</comment>
<dbReference type="SUPFAM" id="SSF88946">
    <property type="entry name" value="Sigma2 domain of RNA polymerase sigma factors"/>
    <property type="match status" value="1"/>
</dbReference>
<accession>A0ABQ3UXZ9</accession>
<dbReference type="InterPro" id="IPR013324">
    <property type="entry name" value="RNA_pol_sigma_r3/r4-like"/>
</dbReference>
<evidence type="ECO:0000256" key="4">
    <source>
        <dbReference type="ARBA" id="ARBA00023125"/>
    </source>
</evidence>